<keyword evidence="2" id="KW-0472">Membrane</keyword>
<feature type="domain" description="Peroxisome membrane anchor protein Pex14p N-terminal" evidence="3">
    <location>
        <begin position="18"/>
        <end position="63"/>
    </location>
</feature>
<protein>
    <recommendedName>
        <fullName evidence="3">Peroxisome membrane anchor protein Pex14p N-terminal domain-containing protein</fullName>
    </recommendedName>
</protein>
<organism evidence="4 5">
    <name type="scientific">Hermanssonia centrifuga</name>
    <dbReference type="NCBI Taxonomy" id="98765"/>
    <lineage>
        <taxon>Eukaryota</taxon>
        <taxon>Fungi</taxon>
        <taxon>Dikarya</taxon>
        <taxon>Basidiomycota</taxon>
        <taxon>Agaricomycotina</taxon>
        <taxon>Agaricomycetes</taxon>
        <taxon>Polyporales</taxon>
        <taxon>Meruliaceae</taxon>
        <taxon>Hermanssonia</taxon>
    </lineage>
</organism>
<proteinExistence type="predicted"/>
<keyword evidence="5" id="KW-1185">Reference proteome</keyword>
<feature type="transmembrane region" description="Helical" evidence="2">
    <location>
        <begin position="88"/>
        <end position="111"/>
    </location>
</feature>
<dbReference type="Pfam" id="PF04695">
    <property type="entry name" value="Pex14_N"/>
    <property type="match status" value="1"/>
</dbReference>
<evidence type="ECO:0000256" key="1">
    <source>
        <dbReference type="SAM" id="MobiDB-lite"/>
    </source>
</evidence>
<reference evidence="4 5" key="1">
    <citation type="submission" date="2019-02" db="EMBL/GenBank/DDBJ databases">
        <title>Genome sequencing of the rare red list fungi Phlebia centrifuga.</title>
        <authorList>
            <person name="Buettner E."/>
            <person name="Kellner H."/>
        </authorList>
    </citation>
    <scope>NUCLEOTIDE SEQUENCE [LARGE SCALE GENOMIC DNA]</scope>
    <source>
        <strain evidence="4 5">DSM 108282</strain>
    </source>
</reference>
<keyword evidence="2" id="KW-0812">Transmembrane</keyword>
<feature type="region of interest" description="Disordered" evidence="1">
    <location>
        <begin position="1"/>
        <end position="21"/>
    </location>
</feature>
<evidence type="ECO:0000313" key="5">
    <source>
        <dbReference type="Proteomes" id="UP000309038"/>
    </source>
</evidence>
<dbReference type="InterPro" id="IPR006785">
    <property type="entry name" value="Pex14_N"/>
</dbReference>
<evidence type="ECO:0000259" key="3">
    <source>
        <dbReference type="Pfam" id="PF04695"/>
    </source>
</evidence>
<evidence type="ECO:0000256" key="2">
    <source>
        <dbReference type="SAM" id="Phobius"/>
    </source>
</evidence>
<sequence>MADENALEERPTPSQPTDRTELIDKARIFLNSPQVRYEDPSAKRRFLAEKGLNDTEIDGLLQELPVNQSPLVPPRNYPPPPPSNLPGLLIGIIRIFSWIVGGSTAVLLLYFRFIYPRLIKSLEARHALRSHQTDLLKRLNASLESVKAVQKDAFALLPQPELCREAPKYSNCHSLDDIAEVAGDSRDIPSLTILRCAIEELGSQNQQESTEAVFKFIETKLPWIRSEEGGQFATKLWETLWSTPVFEQKEVEGTNIWAYRSLSPPPPPPLLSSLNSLRSAIEDPPRRAGRLQRTMQTLSDFTGYIASQTYTMSASIHYNGSGVSAILAPEEEDVRREIRALKGLVLNRRSFMSPQPSAPPPVTATTS</sequence>
<dbReference type="InterPro" id="IPR036388">
    <property type="entry name" value="WH-like_DNA-bd_sf"/>
</dbReference>
<comment type="caution">
    <text evidence="4">The sequence shown here is derived from an EMBL/GenBank/DDBJ whole genome shotgun (WGS) entry which is preliminary data.</text>
</comment>
<accession>A0A4S4KIZ4</accession>
<dbReference type="Proteomes" id="UP000309038">
    <property type="component" value="Unassembled WGS sequence"/>
</dbReference>
<keyword evidence="2" id="KW-1133">Transmembrane helix</keyword>
<dbReference type="AlphaFoldDB" id="A0A4S4KIZ4"/>
<dbReference type="Gene3D" id="1.10.10.10">
    <property type="entry name" value="Winged helix-like DNA-binding domain superfamily/Winged helix DNA-binding domain"/>
    <property type="match status" value="1"/>
</dbReference>
<evidence type="ECO:0000313" key="4">
    <source>
        <dbReference type="EMBL" id="THG98328.1"/>
    </source>
</evidence>
<dbReference type="EMBL" id="SGPJ01000124">
    <property type="protein sequence ID" value="THG98328.1"/>
    <property type="molecule type" value="Genomic_DNA"/>
</dbReference>
<gene>
    <name evidence="4" type="ORF">EW026_g3831</name>
</gene>
<name>A0A4S4KIZ4_9APHY</name>